<gene>
    <name evidence="1" type="ORF">QJ521_08945</name>
</gene>
<evidence type="ECO:0000313" key="1">
    <source>
        <dbReference type="EMBL" id="MDI6453690.1"/>
    </source>
</evidence>
<organism evidence="1 2">
    <name type="scientific">Peloplasma aerotolerans</name>
    <dbReference type="NCBI Taxonomy" id="3044389"/>
    <lineage>
        <taxon>Bacteria</taxon>
        <taxon>Bacillati</taxon>
        <taxon>Mycoplasmatota</taxon>
        <taxon>Mollicutes</taxon>
        <taxon>Acholeplasmatales</taxon>
        <taxon>Acholeplasmataceae</taxon>
        <taxon>Peloplasma</taxon>
    </lineage>
</organism>
<keyword evidence="2" id="KW-1185">Reference proteome</keyword>
<protein>
    <submittedName>
        <fullName evidence="1">Uncharacterized protein</fullName>
    </submittedName>
</protein>
<evidence type="ECO:0000313" key="2">
    <source>
        <dbReference type="Proteomes" id="UP001431532"/>
    </source>
</evidence>
<sequence>MTKIEFALLFIQTATKIINIPLPEVFFASSSNFPNPEISSIYRYKNNEIIFNEDWVNRSNELEIMITALHETRLA</sequence>
<comment type="caution">
    <text evidence="1">The sequence shown here is derived from an EMBL/GenBank/DDBJ whole genome shotgun (WGS) entry which is preliminary data.</text>
</comment>
<proteinExistence type="predicted"/>
<dbReference type="EMBL" id="JASCXW010000045">
    <property type="protein sequence ID" value="MDI6453690.1"/>
    <property type="molecule type" value="Genomic_DNA"/>
</dbReference>
<dbReference type="RefSeq" id="WP_282840138.1">
    <property type="nucleotide sequence ID" value="NZ_JASCXW010000045.1"/>
</dbReference>
<reference evidence="1" key="1">
    <citation type="submission" date="2023-05" db="EMBL/GenBank/DDBJ databases">
        <title>Mariniplasma microaerophilum sp. nov., a novel anaerobic mollicute isolated from terrestrial mud volcano, Taman Peninsula, Russia.</title>
        <authorList>
            <person name="Khomyakova M.A."/>
            <person name="Merkel A.Y."/>
            <person name="Slobodkin A.I."/>
        </authorList>
    </citation>
    <scope>NUCLEOTIDE SEQUENCE</scope>
    <source>
        <strain evidence="1">M4Ah</strain>
    </source>
</reference>
<dbReference type="Proteomes" id="UP001431532">
    <property type="component" value="Unassembled WGS sequence"/>
</dbReference>
<dbReference type="AlphaFoldDB" id="A0AAW6U780"/>
<accession>A0AAW6U780</accession>
<name>A0AAW6U780_9MOLU</name>